<dbReference type="AlphaFoldDB" id="A0A2R4WXW7"/>
<reference evidence="2 3" key="1">
    <citation type="submission" date="2018-04" db="EMBL/GenBank/DDBJ databases">
        <title>Halococcoides cellulosivorans gen. nov., sp. nov., an extremely halophilic cellulose-utilizing haloarchaeon from hypersaline lakes.</title>
        <authorList>
            <person name="Sorokin D.Y."/>
            <person name="Toshchakov S.V."/>
            <person name="Samarov N.I."/>
            <person name="Korzhenkov A."/>
            <person name="Kublanov I.V."/>
        </authorList>
    </citation>
    <scope>NUCLEOTIDE SEQUENCE [LARGE SCALE GENOMIC DNA]</scope>
    <source>
        <strain evidence="2 3">HArcel1</strain>
    </source>
</reference>
<feature type="transmembrane region" description="Helical" evidence="1">
    <location>
        <begin position="142"/>
        <end position="160"/>
    </location>
</feature>
<keyword evidence="3" id="KW-1185">Reference proteome</keyword>
<accession>A0A2R4WXW7</accession>
<dbReference type="GeneID" id="36511028"/>
<dbReference type="Proteomes" id="UP000244727">
    <property type="component" value="Chromosome"/>
</dbReference>
<dbReference type="EMBL" id="CP028858">
    <property type="protein sequence ID" value="AWB26384.1"/>
    <property type="molecule type" value="Genomic_DNA"/>
</dbReference>
<evidence type="ECO:0000313" key="2">
    <source>
        <dbReference type="EMBL" id="AWB26384.1"/>
    </source>
</evidence>
<evidence type="ECO:0000256" key="1">
    <source>
        <dbReference type="SAM" id="Phobius"/>
    </source>
</evidence>
<dbReference type="InterPro" id="IPR055946">
    <property type="entry name" value="DUF7524"/>
</dbReference>
<dbReference type="Pfam" id="PF24368">
    <property type="entry name" value="DUF7524"/>
    <property type="match status" value="1"/>
</dbReference>
<name>A0A2R4WXW7_9EURY</name>
<dbReference type="RefSeq" id="WP_108380753.1">
    <property type="nucleotide sequence ID" value="NZ_CP028858.1"/>
</dbReference>
<protein>
    <submittedName>
        <fullName evidence="2">Uncharacterized protein</fullName>
    </submittedName>
</protein>
<proteinExistence type="predicted"/>
<evidence type="ECO:0000313" key="3">
    <source>
        <dbReference type="Proteomes" id="UP000244727"/>
    </source>
</evidence>
<organism evidence="2 3">
    <name type="scientific">Halococcoides cellulosivorans</name>
    <dbReference type="NCBI Taxonomy" id="1679096"/>
    <lineage>
        <taxon>Archaea</taxon>
        <taxon>Methanobacteriati</taxon>
        <taxon>Methanobacteriota</taxon>
        <taxon>Stenosarchaea group</taxon>
        <taxon>Halobacteria</taxon>
        <taxon>Halobacteriales</taxon>
        <taxon>Haloarculaceae</taxon>
        <taxon>Halococcoides</taxon>
    </lineage>
</organism>
<keyword evidence="1" id="KW-1133">Transmembrane helix</keyword>
<sequence>MTETLPVQISRDGLHELSVPAEIRVTGAFDIGVTNHGESVHLHVHLEDALADVASVPATNHFLEADDRRSIPVEMAPPESTFRGKVKLVSAHGSCTRYVDVVVEPPEAAEQTVRVDESLAHPQERPPTPSPAVAAVDDPRTLAALASALVLVVGVVVAVLANSLVVTVGVLFVLVAVLGAIAWTAR</sequence>
<gene>
    <name evidence="2" type="ORF">HARCEL1_00935</name>
</gene>
<feature type="transmembrane region" description="Helical" evidence="1">
    <location>
        <begin position="166"/>
        <end position="185"/>
    </location>
</feature>
<dbReference type="KEGG" id="harc:HARCEL1_00935"/>
<keyword evidence="1" id="KW-0472">Membrane</keyword>
<keyword evidence="1" id="KW-0812">Transmembrane</keyword>